<dbReference type="AlphaFoldDB" id="A0A8X6UK47"/>
<evidence type="ECO:0000313" key="1">
    <source>
        <dbReference type="EMBL" id="GFU29625.1"/>
    </source>
</evidence>
<comment type="caution">
    <text evidence="1">The sequence shown here is derived from an EMBL/GenBank/DDBJ whole genome shotgun (WGS) entry which is preliminary data.</text>
</comment>
<organism evidence="1 2">
    <name type="scientific">Nephila pilipes</name>
    <name type="common">Giant wood spider</name>
    <name type="synonym">Nephila maculata</name>
    <dbReference type="NCBI Taxonomy" id="299642"/>
    <lineage>
        <taxon>Eukaryota</taxon>
        <taxon>Metazoa</taxon>
        <taxon>Ecdysozoa</taxon>
        <taxon>Arthropoda</taxon>
        <taxon>Chelicerata</taxon>
        <taxon>Arachnida</taxon>
        <taxon>Araneae</taxon>
        <taxon>Araneomorphae</taxon>
        <taxon>Entelegynae</taxon>
        <taxon>Araneoidea</taxon>
        <taxon>Nephilidae</taxon>
        <taxon>Nephila</taxon>
    </lineage>
</organism>
<dbReference type="Proteomes" id="UP000887013">
    <property type="component" value="Unassembled WGS sequence"/>
</dbReference>
<proteinExistence type="predicted"/>
<dbReference type="EMBL" id="BMAW01033304">
    <property type="protein sequence ID" value="GFU29625.1"/>
    <property type="molecule type" value="Genomic_DNA"/>
</dbReference>
<reference evidence="1" key="1">
    <citation type="submission" date="2020-08" db="EMBL/GenBank/DDBJ databases">
        <title>Multicomponent nature underlies the extraordinary mechanical properties of spider dragline silk.</title>
        <authorList>
            <person name="Kono N."/>
            <person name="Nakamura H."/>
            <person name="Mori M."/>
            <person name="Yoshida Y."/>
            <person name="Ohtoshi R."/>
            <person name="Malay A.D."/>
            <person name="Moran D.A.P."/>
            <person name="Tomita M."/>
            <person name="Numata K."/>
            <person name="Arakawa K."/>
        </authorList>
    </citation>
    <scope>NUCLEOTIDE SEQUENCE</scope>
</reference>
<accession>A0A8X6UK47</accession>
<keyword evidence="2" id="KW-1185">Reference proteome</keyword>
<sequence>MTIPRIWKRASENNCQGESKLINMYPTSHSSPILLKKGTFNLLFLEPRFGRTKNCSLTPARAWVKTSMPSAEKSHLE</sequence>
<gene>
    <name evidence="1" type="ORF">NPIL_128541</name>
</gene>
<name>A0A8X6UK47_NEPPI</name>
<evidence type="ECO:0000313" key="2">
    <source>
        <dbReference type="Proteomes" id="UP000887013"/>
    </source>
</evidence>
<protein>
    <submittedName>
        <fullName evidence="1">Uncharacterized protein</fullName>
    </submittedName>
</protein>